<feature type="compositionally biased region" description="Basic and acidic residues" evidence="1">
    <location>
        <begin position="93"/>
        <end position="105"/>
    </location>
</feature>
<dbReference type="Proteomes" id="UP000515150">
    <property type="component" value="Chromosome 13"/>
</dbReference>
<dbReference type="CDD" id="cd22343">
    <property type="entry name" value="PDDEXK_lambda_exonuclease-like"/>
    <property type="match status" value="1"/>
</dbReference>
<evidence type="ECO:0000313" key="4">
    <source>
        <dbReference type="RefSeq" id="XP_029027751.1"/>
    </source>
</evidence>
<dbReference type="KEGG" id="bspl:114868388"/>
<sequence length="382" mass="42818">MQKNHKPEESFTVAEKTQKLLIPQVTYHPSITTKTYAGGAKATKNSASNKQKGRAGSGRPTRPAGPGPAVKPGPEGERQQKPSSQTRANKPNRKQEQTRTRDPDPAQKCVQLSQKNPPRPEDIPLGMRVQLDRCVVKEVEVLTRGQRTNQDWFSWRKGRITASVAHRIAHCKFVNGKSRTPPQSYLAAVTGEGPRVQTRAMSWGIEMEAEVVRRYQRLKSSALGGPISVQDCGLFIDADHPWLAASPDGIVTDSKSGQWVLEVKCPYKHRRSRVEDACRDDPAFCLEIKKDQDEFRTAPVYHLKTSHSYFTQIQCQLAVTGLRHADLVVFTLKETAIVAVTFDPEMWKETVSKLEVFYRDAVLPKLREQTRQGSAAAWAPEQ</sequence>
<reference evidence="4" key="1">
    <citation type="submission" date="2025-08" db="UniProtKB">
        <authorList>
            <consortium name="RefSeq"/>
        </authorList>
    </citation>
    <scope>IDENTIFICATION</scope>
</reference>
<dbReference type="InterPro" id="IPR019080">
    <property type="entry name" value="YqaJ_viral_recombinase"/>
</dbReference>
<feature type="compositionally biased region" description="Low complexity" evidence="1">
    <location>
        <begin position="32"/>
        <end position="44"/>
    </location>
</feature>
<gene>
    <name evidence="4" type="primary">LOC114868388</name>
</gene>
<dbReference type="OrthoDB" id="6155932at2759"/>
<dbReference type="GeneID" id="114868388"/>
<organism evidence="3 4">
    <name type="scientific">Betta splendens</name>
    <name type="common">Siamese fighting fish</name>
    <dbReference type="NCBI Taxonomy" id="158456"/>
    <lineage>
        <taxon>Eukaryota</taxon>
        <taxon>Metazoa</taxon>
        <taxon>Chordata</taxon>
        <taxon>Craniata</taxon>
        <taxon>Vertebrata</taxon>
        <taxon>Euteleostomi</taxon>
        <taxon>Actinopterygii</taxon>
        <taxon>Neopterygii</taxon>
        <taxon>Teleostei</taxon>
        <taxon>Neoteleostei</taxon>
        <taxon>Acanthomorphata</taxon>
        <taxon>Anabantaria</taxon>
        <taxon>Anabantiformes</taxon>
        <taxon>Anabantoidei</taxon>
        <taxon>Osphronemidae</taxon>
        <taxon>Betta</taxon>
    </lineage>
</organism>
<dbReference type="RefSeq" id="XP_029027751.1">
    <property type="nucleotide sequence ID" value="XM_029171918.3"/>
</dbReference>
<dbReference type="Gene3D" id="3.90.320.10">
    <property type="match status" value="1"/>
</dbReference>
<keyword evidence="3" id="KW-1185">Reference proteome</keyword>
<dbReference type="InParanoid" id="A0A6P7P622"/>
<proteinExistence type="predicted"/>
<feature type="domain" description="YqaJ viral recombinase" evidence="2">
    <location>
        <begin position="151"/>
        <end position="322"/>
    </location>
</feature>
<evidence type="ECO:0000259" key="2">
    <source>
        <dbReference type="Pfam" id="PF09588"/>
    </source>
</evidence>
<evidence type="ECO:0000256" key="1">
    <source>
        <dbReference type="SAM" id="MobiDB-lite"/>
    </source>
</evidence>
<evidence type="ECO:0000313" key="3">
    <source>
        <dbReference type="Proteomes" id="UP000515150"/>
    </source>
</evidence>
<dbReference type="PANTHER" id="PTHR46609">
    <property type="entry name" value="EXONUCLEASE, PHAGE-TYPE/RECB, C-TERMINAL DOMAIN-CONTAINING PROTEIN"/>
    <property type="match status" value="1"/>
</dbReference>
<dbReference type="InterPro" id="IPR051703">
    <property type="entry name" value="NF-kappa-B_Signaling_Reg"/>
</dbReference>
<dbReference type="InterPro" id="IPR011335">
    <property type="entry name" value="Restrct_endonuc-II-like"/>
</dbReference>
<accession>A0A6P7P622</accession>
<dbReference type="AlphaFoldDB" id="A0A6P7P622"/>
<name>A0A6P7P622_BETSP</name>
<feature type="region of interest" description="Disordered" evidence="1">
    <location>
        <begin position="20"/>
        <end position="124"/>
    </location>
</feature>
<protein>
    <submittedName>
        <fullName evidence="4">Uncharacterized protein LOC114868388</fullName>
    </submittedName>
</protein>
<dbReference type="Pfam" id="PF09588">
    <property type="entry name" value="YqaJ"/>
    <property type="match status" value="1"/>
</dbReference>
<dbReference type="PANTHER" id="PTHR46609:SF8">
    <property type="entry name" value="YQAJ VIRAL RECOMBINASE DOMAIN-CONTAINING PROTEIN"/>
    <property type="match status" value="1"/>
</dbReference>
<dbReference type="GO" id="GO:0006281">
    <property type="term" value="P:DNA repair"/>
    <property type="evidence" value="ECO:0007669"/>
    <property type="project" value="UniProtKB-ARBA"/>
</dbReference>
<dbReference type="SUPFAM" id="SSF52980">
    <property type="entry name" value="Restriction endonuclease-like"/>
    <property type="match status" value="1"/>
</dbReference>
<dbReference type="InterPro" id="IPR011604">
    <property type="entry name" value="PDDEXK-like_dom_sf"/>
</dbReference>